<dbReference type="Gene3D" id="1.10.510.10">
    <property type="entry name" value="Transferase(Phosphotransferase) domain 1"/>
    <property type="match status" value="1"/>
</dbReference>
<evidence type="ECO:0000256" key="19">
    <source>
        <dbReference type="SAM" id="MobiDB-lite"/>
    </source>
</evidence>
<feature type="region of interest" description="Disordered" evidence="19">
    <location>
        <begin position="599"/>
        <end position="678"/>
    </location>
</feature>
<dbReference type="InterPro" id="IPR018935">
    <property type="entry name" value="RIO_kinase_CS"/>
</dbReference>
<feature type="compositionally biased region" description="Acidic residues" evidence="19">
    <location>
        <begin position="58"/>
        <end position="76"/>
    </location>
</feature>
<dbReference type="GO" id="GO:0046872">
    <property type="term" value="F:metal ion binding"/>
    <property type="evidence" value="ECO:0007669"/>
    <property type="project" value="UniProtKB-KW"/>
</dbReference>
<comment type="subcellular location">
    <subcellularLocation>
        <location evidence="2">Cytoplasm</location>
    </subcellularLocation>
</comment>
<dbReference type="GO" id="GO:0005524">
    <property type="term" value="F:ATP binding"/>
    <property type="evidence" value="ECO:0007669"/>
    <property type="project" value="UniProtKB-KW"/>
</dbReference>
<protein>
    <recommendedName>
        <fullName evidence="5">Serine/threonine-protein kinase RIO1</fullName>
        <ecNumber evidence="4">2.7.11.1</ecNumber>
    </recommendedName>
    <alternativeName>
        <fullName evidence="18">Serine/threonine-protein kinase rio1</fullName>
    </alternativeName>
</protein>
<dbReference type="GO" id="GO:0042254">
    <property type="term" value="P:ribosome biogenesis"/>
    <property type="evidence" value="ECO:0007669"/>
    <property type="project" value="UniProtKB-KW"/>
</dbReference>
<dbReference type="Proteomes" id="UP000076871">
    <property type="component" value="Unassembled WGS sequence"/>
</dbReference>
<evidence type="ECO:0000256" key="1">
    <source>
        <dbReference type="ARBA" id="ARBA00001946"/>
    </source>
</evidence>
<evidence type="ECO:0000256" key="3">
    <source>
        <dbReference type="ARBA" id="ARBA00009196"/>
    </source>
</evidence>
<dbReference type="InParanoid" id="A0A165FKP6"/>
<comment type="cofactor">
    <cofactor evidence="1">
        <name>Mg(2+)</name>
        <dbReference type="ChEBI" id="CHEBI:18420"/>
    </cofactor>
</comment>
<feature type="domain" description="RIO kinase" evidence="20">
    <location>
        <begin position="202"/>
        <end position="460"/>
    </location>
</feature>
<feature type="region of interest" description="Disordered" evidence="19">
    <location>
        <begin position="1"/>
        <end position="76"/>
    </location>
</feature>
<keyword evidence="7" id="KW-0690">Ribosome biogenesis</keyword>
<evidence type="ECO:0000256" key="13">
    <source>
        <dbReference type="ARBA" id="ARBA00022801"/>
    </source>
</evidence>
<evidence type="ECO:0000313" key="22">
    <source>
        <dbReference type="Proteomes" id="UP000076871"/>
    </source>
</evidence>
<evidence type="ECO:0000256" key="8">
    <source>
        <dbReference type="ARBA" id="ARBA00022527"/>
    </source>
</evidence>
<evidence type="ECO:0000256" key="10">
    <source>
        <dbReference type="ARBA" id="ARBA00022723"/>
    </source>
</evidence>
<keyword evidence="12" id="KW-0418">Kinase</keyword>
<dbReference type="RefSeq" id="XP_040766857.1">
    <property type="nucleotide sequence ID" value="XM_040906249.1"/>
</dbReference>
<dbReference type="SUPFAM" id="SSF56112">
    <property type="entry name" value="Protein kinase-like (PK-like)"/>
    <property type="match status" value="1"/>
</dbReference>
<dbReference type="CDD" id="cd05147">
    <property type="entry name" value="RIO1_euk"/>
    <property type="match status" value="1"/>
</dbReference>
<evidence type="ECO:0000256" key="5">
    <source>
        <dbReference type="ARBA" id="ARBA00016038"/>
    </source>
</evidence>
<evidence type="ECO:0000256" key="14">
    <source>
        <dbReference type="ARBA" id="ARBA00022840"/>
    </source>
</evidence>
<dbReference type="Pfam" id="PF01163">
    <property type="entry name" value="RIO1"/>
    <property type="match status" value="2"/>
</dbReference>
<feature type="compositionally biased region" description="Basic residues" evidence="19">
    <location>
        <begin position="669"/>
        <end position="678"/>
    </location>
</feature>
<evidence type="ECO:0000256" key="4">
    <source>
        <dbReference type="ARBA" id="ARBA00012513"/>
    </source>
</evidence>
<proteinExistence type="inferred from homology"/>
<keyword evidence="9" id="KW-0808">Transferase</keyword>
<evidence type="ECO:0000256" key="17">
    <source>
        <dbReference type="ARBA" id="ARBA00048679"/>
    </source>
</evidence>
<organism evidence="21 22">
    <name type="scientific">Laetiporus sulphureus 93-53</name>
    <dbReference type="NCBI Taxonomy" id="1314785"/>
    <lineage>
        <taxon>Eukaryota</taxon>
        <taxon>Fungi</taxon>
        <taxon>Dikarya</taxon>
        <taxon>Basidiomycota</taxon>
        <taxon>Agaricomycotina</taxon>
        <taxon>Agaricomycetes</taxon>
        <taxon>Polyporales</taxon>
        <taxon>Laetiporus</taxon>
    </lineage>
</organism>
<dbReference type="PROSITE" id="PS01245">
    <property type="entry name" value="RIO1"/>
    <property type="match status" value="1"/>
</dbReference>
<evidence type="ECO:0000256" key="18">
    <source>
        <dbReference type="ARBA" id="ARBA00068838"/>
    </source>
</evidence>
<evidence type="ECO:0000256" key="6">
    <source>
        <dbReference type="ARBA" id="ARBA00022490"/>
    </source>
</evidence>
<feature type="region of interest" description="Disordered" evidence="19">
    <location>
        <begin position="140"/>
        <end position="163"/>
    </location>
</feature>
<keyword evidence="10" id="KW-0479">Metal-binding</keyword>
<dbReference type="Gene3D" id="3.30.200.20">
    <property type="entry name" value="Phosphorylase Kinase, domain 1"/>
    <property type="match status" value="1"/>
</dbReference>
<comment type="catalytic activity">
    <reaction evidence="17">
        <text>L-seryl-[protein] + ATP = O-phospho-L-seryl-[protein] + ADP + H(+)</text>
        <dbReference type="Rhea" id="RHEA:17989"/>
        <dbReference type="Rhea" id="RHEA-COMP:9863"/>
        <dbReference type="Rhea" id="RHEA-COMP:11604"/>
        <dbReference type="ChEBI" id="CHEBI:15378"/>
        <dbReference type="ChEBI" id="CHEBI:29999"/>
        <dbReference type="ChEBI" id="CHEBI:30616"/>
        <dbReference type="ChEBI" id="CHEBI:83421"/>
        <dbReference type="ChEBI" id="CHEBI:456216"/>
        <dbReference type="EC" id="2.7.11.1"/>
    </reaction>
</comment>
<accession>A0A165FKP6</accession>
<dbReference type="InterPro" id="IPR051272">
    <property type="entry name" value="RIO-type_Ser/Thr_kinase"/>
</dbReference>
<reference evidence="21 22" key="1">
    <citation type="journal article" date="2016" name="Mol. Biol. Evol.">
        <title>Comparative Genomics of Early-Diverging Mushroom-Forming Fungi Provides Insights into the Origins of Lignocellulose Decay Capabilities.</title>
        <authorList>
            <person name="Nagy L.G."/>
            <person name="Riley R."/>
            <person name="Tritt A."/>
            <person name="Adam C."/>
            <person name="Daum C."/>
            <person name="Floudas D."/>
            <person name="Sun H."/>
            <person name="Yadav J.S."/>
            <person name="Pangilinan J."/>
            <person name="Larsson K.H."/>
            <person name="Matsuura K."/>
            <person name="Barry K."/>
            <person name="Labutti K."/>
            <person name="Kuo R."/>
            <person name="Ohm R.A."/>
            <person name="Bhattacharya S.S."/>
            <person name="Shirouzu T."/>
            <person name="Yoshinaga Y."/>
            <person name="Martin F.M."/>
            <person name="Grigoriev I.V."/>
            <person name="Hibbett D.S."/>
        </authorList>
    </citation>
    <scope>NUCLEOTIDE SEQUENCE [LARGE SCALE GENOMIC DNA]</scope>
    <source>
        <strain evidence="21 22">93-53</strain>
    </source>
</reference>
<dbReference type="FunCoup" id="A0A165FKP6">
    <property type="interactions" value="892"/>
</dbReference>
<keyword evidence="14" id="KW-0067">ATP-binding</keyword>
<name>A0A165FKP6_9APHY</name>
<comment type="catalytic activity">
    <reaction evidence="16">
        <text>L-threonyl-[protein] + ATP = O-phospho-L-threonyl-[protein] + ADP + H(+)</text>
        <dbReference type="Rhea" id="RHEA:46608"/>
        <dbReference type="Rhea" id="RHEA-COMP:11060"/>
        <dbReference type="Rhea" id="RHEA-COMP:11605"/>
        <dbReference type="ChEBI" id="CHEBI:15378"/>
        <dbReference type="ChEBI" id="CHEBI:30013"/>
        <dbReference type="ChEBI" id="CHEBI:30616"/>
        <dbReference type="ChEBI" id="CHEBI:61977"/>
        <dbReference type="ChEBI" id="CHEBI:456216"/>
        <dbReference type="EC" id="2.7.11.1"/>
    </reaction>
</comment>
<dbReference type="GeneID" id="63823278"/>
<dbReference type="InterPro" id="IPR000687">
    <property type="entry name" value="RIO_kinase"/>
</dbReference>
<dbReference type="PANTHER" id="PTHR45723">
    <property type="entry name" value="SERINE/THREONINE-PROTEIN KINASE RIO1"/>
    <property type="match status" value="1"/>
</dbReference>
<dbReference type="FunFam" id="3.30.200.20:FF:000148">
    <property type="entry name" value="Serine/threonine-protein kinase RIO1"/>
    <property type="match status" value="1"/>
</dbReference>
<keyword evidence="13" id="KW-0378">Hydrolase</keyword>
<evidence type="ECO:0000259" key="20">
    <source>
        <dbReference type="SMART" id="SM00090"/>
    </source>
</evidence>
<sequence>MSSSNGLAHDVVEEGQFDDAPDDKPGAPTAETGSTPLNPREGHAYIDDEEALLAWSQSEDEDEERDAFEEEEDELEASVFQTLRAEDEDWEIAERDFTKQYNRLKQHVAVRTGSAQGVASAINSRATVAALPAVNRPRLTAKAAPSAVSTSNASVPRAKDQTADQLQALSKYSSRIRDIDMPYDLGVGVNRKGPSATANMKDKSDRATSEQVLDPRTRIILFKMIGRGLVFEVNGCVSTGKEANVYHALTPDRKHLALKIYKTSILVFKDRDKYVTGEFRFRRGYSRHNPRKMVRLWAEKEVRNLKRLVVAGILCPEPIEVRENVLVMSFIGDKEGWASPRLKDADIPESAYPDLYVELLCMTRKMFLICKLVHADLSEYNVLYHIEDSPPPSSPPQSDAASPTEQRGHLYIIDVSQSVEHDHPHAFDFLRADLRNIEDFFGKRGVRTIGLRRAFDYVTREVLPGSADQEETAVLRLWMEEPEPEPAADVDREMSALSDAKAVADAAHEDSVFLRSYIPRTLNEVYDPERDVDVLTRGEGAKLIYKDTIGIVGPKNEPKSALKLVEGGDVVVVQNHKANGVRFKEHDDADEGRVNALEAQEVGSEVDGEGSSSDAEDESSGAEEVSFEEKQPRGHRHEDKEAKKERKKAVKVEARERRKHKIPKAEKNRKIKATARGG</sequence>
<keyword evidence="11" id="KW-0547">Nucleotide-binding</keyword>
<dbReference type="InterPro" id="IPR018934">
    <property type="entry name" value="RIO_dom"/>
</dbReference>
<evidence type="ECO:0000256" key="9">
    <source>
        <dbReference type="ARBA" id="ARBA00022679"/>
    </source>
</evidence>
<dbReference type="InterPro" id="IPR011009">
    <property type="entry name" value="Kinase-like_dom_sf"/>
</dbReference>
<dbReference type="OrthoDB" id="205248at2759"/>
<keyword evidence="8" id="KW-0723">Serine/threonine-protein kinase</keyword>
<evidence type="ECO:0000256" key="11">
    <source>
        <dbReference type="ARBA" id="ARBA00022741"/>
    </source>
</evidence>
<dbReference type="SMART" id="SM00090">
    <property type="entry name" value="RIO"/>
    <property type="match status" value="1"/>
</dbReference>
<evidence type="ECO:0000256" key="15">
    <source>
        <dbReference type="ARBA" id="ARBA00022842"/>
    </source>
</evidence>
<dbReference type="GO" id="GO:0004674">
    <property type="term" value="F:protein serine/threonine kinase activity"/>
    <property type="evidence" value="ECO:0007669"/>
    <property type="project" value="UniProtKB-KW"/>
</dbReference>
<dbReference type="EMBL" id="KV427612">
    <property type="protein sequence ID" value="KZT09117.1"/>
    <property type="molecule type" value="Genomic_DNA"/>
</dbReference>
<dbReference type="AlphaFoldDB" id="A0A165FKP6"/>
<feature type="compositionally biased region" description="Basic and acidic residues" evidence="19">
    <location>
        <begin position="627"/>
        <end position="656"/>
    </location>
</feature>
<gene>
    <name evidence="21" type="ORF">LAESUDRAFT_695693</name>
</gene>
<keyword evidence="22" id="KW-1185">Reference proteome</keyword>
<dbReference type="GO" id="GO:0005737">
    <property type="term" value="C:cytoplasm"/>
    <property type="evidence" value="ECO:0007669"/>
    <property type="project" value="UniProtKB-SubCell"/>
</dbReference>
<dbReference type="STRING" id="1314785.A0A165FKP6"/>
<evidence type="ECO:0000313" key="21">
    <source>
        <dbReference type="EMBL" id="KZT09117.1"/>
    </source>
</evidence>
<comment type="similarity">
    <text evidence="3">Belongs to the protein kinase superfamily. RIO-type Ser/Thr kinase family.</text>
</comment>
<evidence type="ECO:0000256" key="12">
    <source>
        <dbReference type="ARBA" id="ARBA00022777"/>
    </source>
</evidence>
<feature type="compositionally biased region" description="Acidic residues" evidence="19">
    <location>
        <begin position="604"/>
        <end position="621"/>
    </location>
</feature>
<evidence type="ECO:0000256" key="2">
    <source>
        <dbReference type="ARBA" id="ARBA00004496"/>
    </source>
</evidence>
<dbReference type="GO" id="GO:0016787">
    <property type="term" value="F:hydrolase activity"/>
    <property type="evidence" value="ECO:0007669"/>
    <property type="project" value="UniProtKB-KW"/>
</dbReference>
<dbReference type="EC" id="2.7.11.1" evidence="4"/>
<keyword evidence="6" id="KW-0963">Cytoplasm</keyword>
<evidence type="ECO:0000256" key="16">
    <source>
        <dbReference type="ARBA" id="ARBA00047899"/>
    </source>
</evidence>
<evidence type="ECO:0000256" key="7">
    <source>
        <dbReference type="ARBA" id="ARBA00022517"/>
    </source>
</evidence>
<keyword evidence="15" id="KW-0460">Magnesium</keyword>